<name>A0ABP0QTV7_9DINO</name>
<feature type="non-terminal residue" evidence="2">
    <location>
        <position position="1"/>
    </location>
</feature>
<feature type="non-terminal residue" evidence="2">
    <location>
        <position position="65"/>
    </location>
</feature>
<accession>A0ABP0QTV7</accession>
<sequence length="65" mass="6987">ASGYYARQAYTQQAYGERRNPEQQFGRSSGSSSHRGPGAEPWMPSASQRQTSASQDGGPKPGGRK</sequence>
<organism evidence="2 3">
    <name type="scientific">Durusdinium trenchii</name>
    <dbReference type="NCBI Taxonomy" id="1381693"/>
    <lineage>
        <taxon>Eukaryota</taxon>
        <taxon>Sar</taxon>
        <taxon>Alveolata</taxon>
        <taxon>Dinophyceae</taxon>
        <taxon>Suessiales</taxon>
        <taxon>Symbiodiniaceae</taxon>
        <taxon>Durusdinium</taxon>
    </lineage>
</organism>
<proteinExistence type="predicted"/>
<feature type="compositionally biased region" description="Low complexity" evidence="1">
    <location>
        <begin position="1"/>
        <end position="15"/>
    </location>
</feature>
<feature type="region of interest" description="Disordered" evidence="1">
    <location>
        <begin position="1"/>
        <end position="65"/>
    </location>
</feature>
<gene>
    <name evidence="2" type="ORF">SCF082_LOCUS43082</name>
</gene>
<evidence type="ECO:0000313" key="2">
    <source>
        <dbReference type="EMBL" id="CAK9091449.1"/>
    </source>
</evidence>
<protein>
    <submittedName>
        <fullName evidence="2">Uncharacterized protein</fullName>
    </submittedName>
</protein>
<dbReference type="Proteomes" id="UP001642464">
    <property type="component" value="Unassembled WGS sequence"/>
</dbReference>
<dbReference type="EMBL" id="CAXAMM010040162">
    <property type="protein sequence ID" value="CAK9091449.1"/>
    <property type="molecule type" value="Genomic_DNA"/>
</dbReference>
<reference evidence="2 3" key="1">
    <citation type="submission" date="2024-02" db="EMBL/GenBank/DDBJ databases">
        <authorList>
            <person name="Chen Y."/>
            <person name="Shah S."/>
            <person name="Dougan E. K."/>
            <person name="Thang M."/>
            <person name="Chan C."/>
        </authorList>
    </citation>
    <scope>NUCLEOTIDE SEQUENCE [LARGE SCALE GENOMIC DNA]</scope>
</reference>
<evidence type="ECO:0000313" key="3">
    <source>
        <dbReference type="Proteomes" id="UP001642464"/>
    </source>
</evidence>
<evidence type="ECO:0000256" key="1">
    <source>
        <dbReference type="SAM" id="MobiDB-lite"/>
    </source>
</evidence>
<feature type="compositionally biased region" description="Polar residues" evidence="1">
    <location>
        <begin position="45"/>
        <end position="55"/>
    </location>
</feature>
<keyword evidence="3" id="KW-1185">Reference proteome</keyword>
<comment type="caution">
    <text evidence="2">The sequence shown here is derived from an EMBL/GenBank/DDBJ whole genome shotgun (WGS) entry which is preliminary data.</text>
</comment>
<feature type="compositionally biased region" description="Low complexity" evidence="1">
    <location>
        <begin position="26"/>
        <end position="38"/>
    </location>
</feature>